<sequence>MSLTDDTLAAAPARPAADPLAIGFDFAALTPRERYKILIGTVIPRPIALVTTVDRDGRANAAPFSFFNCLSADPAILALGVEFRSDGSSKDTGRNIRDTGAFTVHIVSDAIMDAMNVCAVPFAPEIDELAEAGLATAPGTAVPSPRILAAPAALECRLHSFLDIGSSREIILGEVLHVHIHADAVDPVRLHVDHRGMDAIGRMGGHGYARTRDYFDLPTMSVADYAARQAKG</sequence>
<dbReference type="SUPFAM" id="SSF50475">
    <property type="entry name" value="FMN-binding split barrel"/>
    <property type="match status" value="1"/>
</dbReference>
<proteinExistence type="inferred from homology"/>
<keyword evidence="2" id="KW-0285">Flavoprotein</keyword>
<protein>
    <submittedName>
        <fullName evidence="6">Flavin reductase family protein</fullName>
    </submittedName>
</protein>
<evidence type="ECO:0000256" key="4">
    <source>
        <dbReference type="ARBA" id="ARBA00038054"/>
    </source>
</evidence>
<dbReference type="PANTHER" id="PTHR33798:SF5">
    <property type="entry name" value="FLAVIN REDUCTASE LIKE DOMAIN-CONTAINING PROTEIN"/>
    <property type="match status" value="1"/>
</dbReference>
<dbReference type="EMBL" id="JAHHZF010000005">
    <property type="protein sequence ID" value="MBT9290180.1"/>
    <property type="molecule type" value="Genomic_DNA"/>
</dbReference>
<dbReference type="PANTHER" id="PTHR33798">
    <property type="entry name" value="FLAVOPROTEIN OXYGENASE"/>
    <property type="match status" value="1"/>
</dbReference>
<accession>A0A947GF59</accession>
<dbReference type="GO" id="GO:0016646">
    <property type="term" value="F:oxidoreductase activity, acting on the CH-NH group of donors, NAD or NADP as acceptor"/>
    <property type="evidence" value="ECO:0007669"/>
    <property type="project" value="UniProtKB-ARBA"/>
</dbReference>
<keyword evidence="3" id="KW-0288">FMN</keyword>
<dbReference type="RefSeq" id="WP_261968786.1">
    <property type="nucleotide sequence ID" value="NZ_JAHHZF010000005.1"/>
</dbReference>
<keyword evidence="7" id="KW-1185">Reference proteome</keyword>
<evidence type="ECO:0000256" key="3">
    <source>
        <dbReference type="ARBA" id="ARBA00022643"/>
    </source>
</evidence>
<comment type="cofactor">
    <cofactor evidence="1">
        <name>FMN</name>
        <dbReference type="ChEBI" id="CHEBI:58210"/>
    </cofactor>
</comment>
<dbReference type="Gene3D" id="2.30.110.10">
    <property type="entry name" value="Electron Transport, Fmn-binding Protein, Chain A"/>
    <property type="match status" value="1"/>
</dbReference>
<evidence type="ECO:0000259" key="5">
    <source>
        <dbReference type="SMART" id="SM00903"/>
    </source>
</evidence>
<name>A0A947GF59_9HYPH</name>
<dbReference type="SMART" id="SM00903">
    <property type="entry name" value="Flavin_Reduct"/>
    <property type="match status" value="1"/>
</dbReference>
<comment type="caution">
    <text evidence="6">The sequence shown here is derived from an EMBL/GenBank/DDBJ whole genome shotgun (WGS) entry which is preliminary data.</text>
</comment>
<dbReference type="InterPro" id="IPR012349">
    <property type="entry name" value="Split_barrel_FMN-bd"/>
</dbReference>
<organism evidence="6 7">
    <name type="scientific">Prosthecodimorpha staleyi</name>
    <dbReference type="NCBI Taxonomy" id="2840188"/>
    <lineage>
        <taxon>Bacteria</taxon>
        <taxon>Pseudomonadati</taxon>
        <taxon>Pseudomonadota</taxon>
        <taxon>Alphaproteobacteria</taxon>
        <taxon>Hyphomicrobiales</taxon>
        <taxon>Ancalomicrobiaceae</taxon>
        <taxon>Prosthecodimorpha</taxon>
    </lineage>
</organism>
<dbReference type="AlphaFoldDB" id="A0A947GF59"/>
<evidence type="ECO:0000313" key="7">
    <source>
        <dbReference type="Proteomes" id="UP000766595"/>
    </source>
</evidence>
<feature type="domain" description="Flavin reductase like" evidence="5">
    <location>
        <begin position="40"/>
        <end position="200"/>
    </location>
</feature>
<gene>
    <name evidence="6" type="ORF">KL771_11975</name>
</gene>
<comment type="similarity">
    <text evidence="4">Belongs to the flavoredoxin family.</text>
</comment>
<dbReference type="Proteomes" id="UP000766595">
    <property type="component" value="Unassembled WGS sequence"/>
</dbReference>
<reference evidence="6 7" key="1">
    <citation type="submission" date="2021-06" db="EMBL/GenBank/DDBJ databases">
        <authorList>
            <person name="Grouzdev D.S."/>
            <person name="Koziaeva V."/>
        </authorList>
    </citation>
    <scope>NUCLEOTIDE SEQUENCE [LARGE SCALE GENOMIC DNA]</scope>
    <source>
        <strain evidence="6 7">22</strain>
    </source>
</reference>
<dbReference type="InterPro" id="IPR002563">
    <property type="entry name" value="Flavin_Rdtase-like_dom"/>
</dbReference>
<dbReference type="GO" id="GO:0010181">
    <property type="term" value="F:FMN binding"/>
    <property type="evidence" value="ECO:0007669"/>
    <property type="project" value="InterPro"/>
</dbReference>
<evidence type="ECO:0000313" key="6">
    <source>
        <dbReference type="EMBL" id="MBT9290180.1"/>
    </source>
</evidence>
<dbReference type="Pfam" id="PF01613">
    <property type="entry name" value="Flavin_Reduct"/>
    <property type="match status" value="1"/>
</dbReference>
<evidence type="ECO:0000256" key="2">
    <source>
        <dbReference type="ARBA" id="ARBA00022630"/>
    </source>
</evidence>
<evidence type="ECO:0000256" key="1">
    <source>
        <dbReference type="ARBA" id="ARBA00001917"/>
    </source>
</evidence>